<accession>A0A7S4AXK5</accession>
<feature type="repeat" description="PPR" evidence="2">
    <location>
        <begin position="550"/>
        <end position="584"/>
    </location>
</feature>
<sequence>MSIYRRFFHCSSVHRRNTRESFKLLDRLAKSATGSRSVDNDNDEDDANGSHDDNPQERLRQSSENAAVEPLNVVLTKWKNEYLRSPRKTLHPRQVLEKVDEWKGLVDNSNSAAAGTTNPRQRCHRQHRLEKLVHPDAGSYTCIMQAVTASVDSQSSRRQENLNRLRFVDALLDRLVKESERDFSIQPNVTSFATVMNAWAHIGCKTHGSGTIHKKKNDASSSSEKVEELLQRMETLHHEGLPNLEPNVVIYNILLHAWAKEGKIKKIEDTLQRMIRLEIPGVSPDPVSYSTLLSAYSKVGTPEAALKADSLLHQMLELYNHGMESAKPNIISFTNVVQCYAQLGNGEKAEEWLGRLKDLYHNMITTTNVNSDHLHPDWKPDVGIYNAVIQAWTKSGQPHKAENFLRSMVAMGEEITNADKTQSENKNLDELFAQPNSQSFNMVLSAWAKAGEAERAEEILMEMHRLHVEEYFDTRPTVVSYNTVLDSYAKKASKMMNANERNDAFKHRKKENKYSSTSSGGKDFPWNRAEAILNHMIDLFRAGDLGVKPTTQTWNTVINVCAKSGEIDQAEKILDRMTSFSSSSSAEAGSEKIQEDLAPSTRTWNTLLSSCMAKGDVRRAKQFWLRMEENGVQFDIVSYNTILNCYARFHNRNTRGNNTEIQKEVELTFHNLRHDPSLSINHRTYLAMVNFWINQRVPKKAELFLLNMAAESRQSVQIDKPKAHATKISAPNITLFHYVLTSWGEHKKPKKAEELLLKMAKLSDDHKFDLRPTTETYNRLLNCWAKSMKVESGERAEVILREMEALGSLGDKDATPDIYSYNSVLNAWANSGDAAALTRIDKLILEMLLKGKPSLLPDSFSYGTWLKTISSCAKADKDQRVKEVVKTMKIHNFQPNEYIRKKIQSLSTIDKNSQ</sequence>
<dbReference type="Pfam" id="PF13041">
    <property type="entry name" value="PPR_2"/>
    <property type="match status" value="2"/>
</dbReference>
<dbReference type="InterPro" id="IPR011990">
    <property type="entry name" value="TPR-like_helical_dom_sf"/>
</dbReference>
<dbReference type="Pfam" id="PF13812">
    <property type="entry name" value="PPR_3"/>
    <property type="match status" value="1"/>
</dbReference>
<feature type="compositionally biased region" description="Basic and acidic residues" evidence="3">
    <location>
        <begin position="48"/>
        <end position="61"/>
    </location>
</feature>
<dbReference type="Pfam" id="PF12854">
    <property type="entry name" value="PPR_1"/>
    <property type="match status" value="1"/>
</dbReference>
<feature type="repeat" description="PPR" evidence="2">
    <location>
        <begin position="600"/>
        <end position="634"/>
    </location>
</feature>
<proteinExistence type="predicted"/>
<dbReference type="Gene3D" id="1.25.40.10">
    <property type="entry name" value="Tetratricopeptide repeat domain"/>
    <property type="match status" value="5"/>
</dbReference>
<dbReference type="AlphaFoldDB" id="A0A7S4AXK5"/>
<evidence type="ECO:0000256" key="3">
    <source>
        <dbReference type="SAM" id="MobiDB-lite"/>
    </source>
</evidence>
<evidence type="ECO:0008006" key="5">
    <source>
        <dbReference type="Google" id="ProtNLM"/>
    </source>
</evidence>
<dbReference type="EMBL" id="HBIX01035283">
    <property type="protein sequence ID" value="CAE0730286.1"/>
    <property type="molecule type" value="Transcribed_RNA"/>
</dbReference>
<feature type="repeat" description="PPR" evidence="2">
    <location>
        <begin position="436"/>
        <end position="470"/>
    </location>
</feature>
<dbReference type="InterPro" id="IPR051222">
    <property type="entry name" value="PPR/CCM1_RNA-binding"/>
</dbReference>
<feature type="repeat" description="PPR" evidence="2">
    <location>
        <begin position="381"/>
        <end position="415"/>
    </location>
</feature>
<reference evidence="4" key="1">
    <citation type="submission" date="2021-01" db="EMBL/GenBank/DDBJ databases">
        <authorList>
            <person name="Corre E."/>
            <person name="Pelletier E."/>
            <person name="Niang G."/>
            <person name="Scheremetjew M."/>
            <person name="Finn R."/>
            <person name="Kale V."/>
            <person name="Holt S."/>
            <person name="Cochrane G."/>
            <person name="Meng A."/>
            <person name="Brown T."/>
            <person name="Cohen L."/>
        </authorList>
    </citation>
    <scope>NUCLEOTIDE SEQUENCE</scope>
    <source>
        <strain evidence="4">10249 10 AB</strain>
    </source>
</reference>
<name>A0A7S4AXK5_9STRA</name>
<organism evidence="4">
    <name type="scientific">Pseudo-nitzschia australis</name>
    <dbReference type="NCBI Taxonomy" id="44445"/>
    <lineage>
        <taxon>Eukaryota</taxon>
        <taxon>Sar</taxon>
        <taxon>Stramenopiles</taxon>
        <taxon>Ochrophyta</taxon>
        <taxon>Bacillariophyta</taxon>
        <taxon>Bacillariophyceae</taxon>
        <taxon>Bacillariophycidae</taxon>
        <taxon>Bacillariales</taxon>
        <taxon>Bacillariaceae</taxon>
        <taxon>Pseudo-nitzschia</taxon>
    </lineage>
</organism>
<keyword evidence="1" id="KW-0677">Repeat</keyword>
<protein>
    <recommendedName>
        <fullName evidence="5">Pentacotripeptide-repeat region of PRORP domain-containing protein</fullName>
    </recommendedName>
</protein>
<feature type="region of interest" description="Disordered" evidence="3">
    <location>
        <begin position="30"/>
        <end position="66"/>
    </location>
</feature>
<dbReference type="PROSITE" id="PS51375">
    <property type="entry name" value="PPR"/>
    <property type="match status" value="5"/>
</dbReference>
<dbReference type="PANTHER" id="PTHR47942">
    <property type="entry name" value="TETRATRICOPEPTIDE REPEAT (TPR)-LIKE SUPERFAMILY PROTEIN-RELATED"/>
    <property type="match status" value="1"/>
</dbReference>
<evidence type="ECO:0000256" key="2">
    <source>
        <dbReference type="PROSITE-ProRule" id="PRU00708"/>
    </source>
</evidence>
<evidence type="ECO:0000256" key="1">
    <source>
        <dbReference type="ARBA" id="ARBA00022737"/>
    </source>
</evidence>
<evidence type="ECO:0000313" key="4">
    <source>
        <dbReference type="EMBL" id="CAE0730286.1"/>
    </source>
</evidence>
<gene>
    <name evidence="4" type="ORF">PAUS00366_LOCUS23072</name>
</gene>
<dbReference type="NCBIfam" id="TIGR00756">
    <property type="entry name" value="PPR"/>
    <property type="match status" value="5"/>
</dbReference>
<feature type="repeat" description="PPR" evidence="2">
    <location>
        <begin position="247"/>
        <end position="281"/>
    </location>
</feature>
<dbReference type="Pfam" id="PF01535">
    <property type="entry name" value="PPR"/>
    <property type="match status" value="2"/>
</dbReference>
<dbReference type="InterPro" id="IPR002885">
    <property type="entry name" value="PPR_rpt"/>
</dbReference>
<dbReference type="PANTHER" id="PTHR47942:SF63">
    <property type="entry name" value="PENTATRICOPEPTIDE REPEAT-CONTAINING PROTEIN"/>
    <property type="match status" value="1"/>
</dbReference>